<name>A0A485K8R8_9STRA</name>
<accession>A0A485K8R8</accession>
<sequence length="361" mass="40849">MAKPRGDIDPTYFDGLAEHIALNASRFHRCVIWGQEIGYLHVLFRVWVPSSKECRKRVESNCLHMVVHNGFDATTRWLAPRLQARNQDAIIALFGVVDHALVDDFADYIADKVRLVGAVILKLPRQYDLVNLESNLSHVEAGITCARDAKMRMLQDAVPLYRMDVLDWLMHQGMDEGNIQEVLRPFENPAMWPMSKPHLARPHPHTRAMIAFFAKHTCSLTRALTDNAIVSVGLRPLVPTSIAELECFVDEIGGVVAIMPHLLRRLSIKKCDPSWFTRVYDAWDATVEANDEKLAVQMASLKRNIKMRVKFKVVASLIQDVALLTRLAQVRSAGNVAVVQWLTHRQVVQGRTLVRKPTLAD</sequence>
<proteinExistence type="predicted"/>
<keyword evidence="3" id="KW-1185">Reference proteome</keyword>
<reference evidence="1" key="2">
    <citation type="submission" date="2019-06" db="EMBL/GenBank/DDBJ databases">
        <title>Genomics analysis of Aphanomyces spp. identifies a new class of oomycete effector associated with host adaptation.</title>
        <authorList>
            <person name="Gaulin E."/>
        </authorList>
    </citation>
    <scope>NUCLEOTIDE SEQUENCE</scope>
    <source>
        <strain evidence="1">CBS 578.67</strain>
    </source>
</reference>
<dbReference type="EMBL" id="VJMH01000121">
    <property type="protein sequence ID" value="KAF0718779.1"/>
    <property type="molecule type" value="Genomic_DNA"/>
</dbReference>
<evidence type="ECO:0000313" key="1">
    <source>
        <dbReference type="EMBL" id="KAF0718779.1"/>
    </source>
</evidence>
<organism evidence="2 3">
    <name type="scientific">Aphanomyces stellatus</name>
    <dbReference type="NCBI Taxonomy" id="120398"/>
    <lineage>
        <taxon>Eukaryota</taxon>
        <taxon>Sar</taxon>
        <taxon>Stramenopiles</taxon>
        <taxon>Oomycota</taxon>
        <taxon>Saprolegniomycetes</taxon>
        <taxon>Saprolegniales</taxon>
        <taxon>Verrucalvaceae</taxon>
        <taxon>Aphanomyces</taxon>
    </lineage>
</organism>
<dbReference type="EMBL" id="CAADRA010000121">
    <property type="protein sequence ID" value="VFT78709.1"/>
    <property type="molecule type" value="Genomic_DNA"/>
</dbReference>
<evidence type="ECO:0000313" key="2">
    <source>
        <dbReference type="EMBL" id="VFT78709.1"/>
    </source>
</evidence>
<dbReference type="Proteomes" id="UP000332933">
    <property type="component" value="Unassembled WGS sequence"/>
</dbReference>
<reference evidence="2 3" key="1">
    <citation type="submission" date="2019-03" db="EMBL/GenBank/DDBJ databases">
        <authorList>
            <person name="Gaulin E."/>
            <person name="Dumas B."/>
        </authorList>
    </citation>
    <scope>NUCLEOTIDE SEQUENCE [LARGE SCALE GENOMIC DNA]</scope>
    <source>
        <strain evidence="2">CBS 568.67</strain>
    </source>
</reference>
<gene>
    <name evidence="2" type="primary">Aste57867_1493</name>
    <name evidence="1" type="ORF">As57867_001492</name>
    <name evidence="2" type="ORF">ASTE57867_1493</name>
</gene>
<evidence type="ECO:0000313" key="3">
    <source>
        <dbReference type="Proteomes" id="UP000332933"/>
    </source>
</evidence>
<dbReference type="AlphaFoldDB" id="A0A485K8R8"/>
<protein>
    <submittedName>
        <fullName evidence="2">Aste57867_1493 protein</fullName>
    </submittedName>
</protein>